<evidence type="ECO:0000313" key="2">
    <source>
        <dbReference type="Proteomes" id="UP000789405"/>
    </source>
</evidence>
<sequence length="75" mass="8939">MADTNHDNASSNNRQCHQDTTKLILRFDIWKENEKLDMQQKRTPETTESKLNNEIYPKGDTALNRLERKMSWLDM</sequence>
<proteinExistence type="predicted"/>
<name>A0A9N9EK16_9GLOM</name>
<comment type="caution">
    <text evidence="1">The sequence shown here is derived from an EMBL/GenBank/DDBJ whole genome shotgun (WGS) entry which is preliminary data.</text>
</comment>
<evidence type="ECO:0000313" key="1">
    <source>
        <dbReference type="EMBL" id="CAG8681947.1"/>
    </source>
</evidence>
<accession>A0A9N9EK16</accession>
<dbReference type="EMBL" id="CAJVPY010007531">
    <property type="protein sequence ID" value="CAG8681947.1"/>
    <property type="molecule type" value="Genomic_DNA"/>
</dbReference>
<dbReference type="AlphaFoldDB" id="A0A9N9EK16"/>
<organism evidence="1 2">
    <name type="scientific">Dentiscutata erythropus</name>
    <dbReference type="NCBI Taxonomy" id="1348616"/>
    <lineage>
        <taxon>Eukaryota</taxon>
        <taxon>Fungi</taxon>
        <taxon>Fungi incertae sedis</taxon>
        <taxon>Mucoromycota</taxon>
        <taxon>Glomeromycotina</taxon>
        <taxon>Glomeromycetes</taxon>
        <taxon>Diversisporales</taxon>
        <taxon>Gigasporaceae</taxon>
        <taxon>Dentiscutata</taxon>
    </lineage>
</organism>
<gene>
    <name evidence="1" type="ORF">DERYTH_LOCUS11859</name>
</gene>
<reference evidence="1" key="1">
    <citation type="submission" date="2021-06" db="EMBL/GenBank/DDBJ databases">
        <authorList>
            <person name="Kallberg Y."/>
            <person name="Tangrot J."/>
            <person name="Rosling A."/>
        </authorList>
    </citation>
    <scope>NUCLEOTIDE SEQUENCE</scope>
    <source>
        <strain evidence="1">MA453B</strain>
    </source>
</reference>
<protein>
    <submittedName>
        <fullName evidence="1">4471_t:CDS:1</fullName>
    </submittedName>
</protein>
<dbReference type="Proteomes" id="UP000789405">
    <property type="component" value="Unassembled WGS sequence"/>
</dbReference>
<keyword evidence="2" id="KW-1185">Reference proteome</keyword>